<dbReference type="InterPro" id="IPR036869">
    <property type="entry name" value="J_dom_sf"/>
</dbReference>
<organism evidence="3 4">
    <name type="scientific">Cercopithifilaria johnstoni</name>
    <dbReference type="NCBI Taxonomy" id="2874296"/>
    <lineage>
        <taxon>Eukaryota</taxon>
        <taxon>Metazoa</taxon>
        <taxon>Ecdysozoa</taxon>
        <taxon>Nematoda</taxon>
        <taxon>Chromadorea</taxon>
        <taxon>Rhabditida</taxon>
        <taxon>Spirurina</taxon>
        <taxon>Spiruromorpha</taxon>
        <taxon>Filarioidea</taxon>
        <taxon>Onchocercidae</taxon>
        <taxon>Cercopithifilaria</taxon>
    </lineage>
</organism>
<dbReference type="OrthoDB" id="552049at2759"/>
<keyword evidence="4" id="KW-1185">Reference proteome</keyword>
<evidence type="ECO:0000256" key="1">
    <source>
        <dbReference type="SAM" id="Phobius"/>
    </source>
</evidence>
<sequence length="174" mass="20657">MFFFNGRWRNIQQTVLGLGTWRQQLVYHTENSTYYEILGVSRGATQAEIKRAYYERSKELHPDRKKRSNNHEVKRLNDAFIELTTAYEVLKIPEQRRTYDISLDSSRTFIDCREQSSFDGLFTHSQYRKRSASLIKMYYEFWESFGVFGECLRFTVQSLIISAVIIGILFNFSN</sequence>
<name>A0A8J2Q763_9BILA</name>
<dbReference type="SMART" id="SM00271">
    <property type="entry name" value="DnaJ"/>
    <property type="match status" value="1"/>
</dbReference>
<dbReference type="PRINTS" id="PR00625">
    <property type="entry name" value="JDOMAIN"/>
</dbReference>
<feature type="transmembrane region" description="Helical" evidence="1">
    <location>
        <begin position="154"/>
        <end position="172"/>
    </location>
</feature>
<dbReference type="Pfam" id="PF00226">
    <property type="entry name" value="DnaJ"/>
    <property type="match status" value="1"/>
</dbReference>
<dbReference type="PROSITE" id="PS50076">
    <property type="entry name" value="DNAJ_2"/>
    <property type="match status" value="1"/>
</dbReference>
<protein>
    <recommendedName>
        <fullName evidence="2">J domain-containing protein</fullName>
    </recommendedName>
</protein>
<evidence type="ECO:0000313" key="4">
    <source>
        <dbReference type="Proteomes" id="UP000746747"/>
    </source>
</evidence>
<gene>
    <name evidence="3" type="ORF">CJOHNSTONI_LOCUS4958</name>
</gene>
<dbReference type="InterPro" id="IPR001623">
    <property type="entry name" value="DnaJ_domain"/>
</dbReference>
<evidence type="ECO:0000313" key="3">
    <source>
        <dbReference type="EMBL" id="CAG9534861.1"/>
    </source>
</evidence>
<feature type="domain" description="J" evidence="2">
    <location>
        <begin position="33"/>
        <end position="103"/>
    </location>
</feature>
<dbReference type="InterPro" id="IPR052763">
    <property type="entry name" value="DnaJ_C4"/>
</dbReference>
<dbReference type="AlphaFoldDB" id="A0A8J2Q763"/>
<evidence type="ECO:0000259" key="2">
    <source>
        <dbReference type="PROSITE" id="PS50076"/>
    </source>
</evidence>
<keyword evidence="1" id="KW-0812">Transmembrane</keyword>
<keyword evidence="1" id="KW-1133">Transmembrane helix</keyword>
<reference evidence="3" key="1">
    <citation type="submission" date="2021-09" db="EMBL/GenBank/DDBJ databases">
        <authorList>
            <consortium name="Pathogen Informatics"/>
        </authorList>
    </citation>
    <scope>NUCLEOTIDE SEQUENCE</scope>
</reference>
<dbReference type="Gene3D" id="1.10.287.110">
    <property type="entry name" value="DnaJ domain"/>
    <property type="match status" value="1"/>
</dbReference>
<comment type="caution">
    <text evidence="3">The sequence shown here is derived from an EMBL/GenBank/DDBJ whole genome shotgun (WGS) entry which is preliminary data.</text>
</comment>
<accession>A0A8J2Q763</accession>
<dbReference type="PANTHER" id="PTHR44825">
    <property type="match status" value="1"/>
</dbReference>
<keyword evidence="1" id="KW-0472">Membrane</keyword>
<dbReference type="PANTHER" id="PTHR44825:SF1">
    <property type="entry name" value="DNAJ HOMOLOG SUBFAMILY C MEMBER 4"/>
    <property type="match status" value="1"/>
</dbReference>
<proteinExistence type="predicted"/>
<dbReference type="CDD" id="cd06257">
    <property type="entry name" value="DnaJ"/>
    <property type="match status" value="1"/>
</dbReference>
<dbReference type="Proteomes" id="UP000746747">
    <property type="component" value="Unassembled WGS sequence"/>
</dbReference>
<dbReference type="EMBL" id="CAKAEH010001337">
    <property type="protein sequence ID" value="CAG9534861.1"/>
    <property type="molecule type" value="Genomic_DNA"/>
</dbReference>
<dbReference type="SUPFAM" id="SSF46565">
    <property type="entry name" value="Chaperone J-domain"/>
    <property type="match status" value="1"/>
</dbReference>